<feature type="non-terminal residue" evidence="2">
    <location>
        <position position="20"/>
    </location>
</feature>
<dbReference type="AlphaFoldDB" id="J9C3P7"/>
<organism evidence="2">
    <name type="scientific">gut metagenome</name>
    <dbReference type="NCBI Taxonomy" id="749906"/>
    <lineage>
        <taxon>unclassified sequences</taxon>
        <taxon>metagenomes</taxon>
        <taxon>organismal metagenomes</taxon>
    </lineage>
</organism>
<name>J9C3P7_9ZZZZ</name>
<reference evidence="2" key="1">
    <citation type="journal article" date="2012" name="PLoS ONE">
        <title>Gene sets for utilization of primary and secondary nutrition supplies in the distal gut of endangered iberian lynx.</title>
        <authorList>
            <person name="Alcaide M."/>
            <person name="Messina E."/>
            <person name="Richter M."/>
            <person name="Bargiela R."/>
            <person name="Peplies J."/>
            <person name="Huws S.A."/>
            <person name="Newbold C.J."/>
            <person name="Golyshin P.N."/>
            <person name="Simon M.A."/>
            <person name="Lopez G."/>
            <person name="Yakimov M.M."/>
            <person name="Ferrer M."/>
        </authorList>
    </citation>
    <scope>NUCLEOTIDE SEQUENCE</scope>
</reference>
<protein>
    <submittedName>
        <fullName evidence="2">Uncharacterized protein</fullName>
    </submittedName>
</protein>
<dbReference type="EMBL" id="AMCI01006374">
    <property type="protein sequence ID" value="EJW94440.1"/>
    <property type="molecule type" value="Genomic_DNA"/>
</dbReference>
<evidence type="ECO:0000256" key="1">
    <source>
        <dbReference type="SAM" id="MobiDB-lite"/>
    </source>
</evidence>
<gene>
    <name evidence="2" type="ORF">EVA_17453</name>
</gene>
<sequence>MQGKRAAEEYAGSEKVWRQF</sequence>
<evidence type="ECO:0000313" key="2">
    <source>
        <dbReference type="EMBL" id="EJW94440.1"/>
    </source>
</evidence>
<comment type="caution">
    <text evidence="2">The sequence shown here is derived from an EMBL/GenBank/DDBJ whole genome shotgun (WGS) entry which is preliminary data.</text>
</comment>
<proteinExistence type="predicted"/>
<feature type="region of interest" description="Disordered" evidence="1">
    <location>
        <begin position="1"/>
        <end position="20"/>
    </location>
</feature>
<accession>J9C3P7</accession>